<feature type="region of interest" description="Disordered" evidence="1">
    <location>
        <begin position="389"/>
        <end position="419"/>
    </location>
</feature>
<dbReference type="PANTHER" id="PTHR46579">
    <property type="entry name" value="F5/8 TYPE C DOMAIN-CONTAINING PROTEIN-RELATED"/>
    <property type="match status" value="1"/>
</dbReference>
<name>A0A067PE50_PLEO1</name>
<feature type="compositionally biased region" description="Acidic residues" evidence="1">
    <location>
        <begin position="389"/>
        <end position="398"/>
    </location>
</feature>
<evidence type="ECO:0000313" key="3">
    <source>
        <dbReference type="Proteomes" id="UP000027073"/>
    </source>
</evidence>
<dbReference type="HOGENOM" id="CLU_002101_4_1_1"/>
<evidence type="ECO:0000256" key="1">
    <source>
        <dbReference type="SAM" id="MobiDB-lite"/>
    </source>
</evidence>
<proteinExistence type="predicted"/>
<accession>A0A067PE50</accession>
<dbReference type="OrthoDB" id="3269001at2759"/>
<feature type="region of interest" description="Disordered" evidence="1">
    <location>
        <begin position="435"/>
        <end position="470"/>
    </location>
</feature>
<feature type="non-terminal residue" evidence="2">
    <location>
        <position position="1"/>
    </location>
</feature>
<dbReference type="AlphaFoldDB" id="A0A067PE50"/>
<protein>
    <submittedName>
        <fullName evidence="2">Uncharacterized protein</fullName>
    </submittedName>
</protein>
<reference evidence="3" key="1">
    <citation type="journal article" date="2014" name="Proc. Natl. Acad. Sci. U.S.A.">
        <title>Extensive sampling of basidiomycete genomes demonstrates inadequacy of the white-rot/brown-rot paradigm for wood decay fungi.</title>
        <authorList>
            <person name="Riley R."/>
            <person name="Salamov A.A."/>
            <person name="Brown D.W."/>
            <person name="Nagy L.G."/>
            <person name="Floudas D."/>
            <person name="Held B.W."/>
            <person name="Levasseur A."/>
            <person name="Lombard V."/>
            <person name="Morin E."/>
            <person name="Otillar R."/>
            <person name="Lindquist E.A."/>
            <person name="Sun H."/>
            <person name="LaButti K.M."/>
            <person name="Schmutz J."/>
            <person name="Jabbour D."/>
            <person name="Luo H."/>
            <person name="Baker S.E."/>
            <person name="Pisabarro A.G."/>
            <person name="Walton J.D."/>
            <person name="Blanchette R.A."/>
            <person name="Henrissat B."/>
            <person name="Martin F."/>
            <person name="Cullen D."/>
            <person name="Hibbett D.S."/>
            <person name="Grigoriev I.V."/>
        </authorList>
    </citation>
    <scope>NUCLEOTIDE SEQUENCE [LARGE SCALE GENOMIC DNA]</scope>
    <source>
        <strain evidence="3">PC15</strain>
    </source>
</reference>
<gene>
    <name evidence="2" type="ORF">PLEOSDRAFT_1033831</name>
</gene>
<dbReference type="InParanoid" id="A0A067PE50"/>
<dbReference type="VEuPathDB" id="FungiDB:PLEOSDRAFT_1033831"/>
<dbReference type="PANTHER" id="PTHR46579:SF1">
    <property type="entry name" value="F5_8 TYPE C DOMAIN-CONTAINING PROTEIN"/>
    <property type="match status" value="1"/>
</dbReference>
<dbReference type="STRING" id="1137138.A0A067PE50"/>
<evidence type="ECO:0000313" key="2">
    <source>
        <dbReference type="EMBL" id="KDQ34156.1"/>
    </source>
</evidence>
<sequence>VFKLVALIVAWCSLRARVSRDAANTILKSFKFVLTVILQLLHVALQSAGVVLEPLRNLDIPSDIRTIYVQAGLDIDIIRITCCPKCFKQYPSSGPIPHYCTWKRSPRSRACNEELYTYQELKDGPKRTPRCLYTTQSLQSWITVLLSRSGIDRALHASFAQFQANLPHDRMRDIQDSPAWQSLRNFLQSPYHLIFGMYVDWFNPFTNKIAGKVASCGAIVLYCLSLPLEIRFLPENVYILGIMPGPHAPDTWTISHVLETVQTTIMEFDLPGKLLPTYSYPNGASVAARIIPLIADLQAIKKVAEVHQQAMNWKNTVTVTDKHKLAEETGVRWTPMHDLPYWNPVKHVTLGFMHNFLEGILQYQLRVLWGTGRTKASMKALIGGIEDDAATETSEDNQDASTKDDTNSQHGSTAGLTDDFNRMDVDDYAMDLFPADVQDDDDHTPTTASFPPCLHPDLQDTPDSDDDSEVETGSFDIYTIPSNQLEAIRGCIHDVLLPTWVQRPPSNLGDASHGKLKAHELLVLFSVIFPLVLPELWWAVGEHEEKLLESFCHLIQSTNIIASYSVTPTEADMYTSHYTRYRASLHELYPGFSSVPNHHYAMHNGDLLKFWGPLSVLSEFPGERMNGDLGQINTNRKLGMFVFLDLYLYCLLTTSIDRLYGINHVTSDKP</sequence>
<feature type="compositionally biased region" description="Acidic residues" evidence="1">
    <location>
        <begin position="460"/>
        <end position="470"/>
    </location>
</feature>
<dbReference type="EMBL" id="KL198004">
    <property type="protein sequence ID" value="KDQ34156.1"/>
    <property type="molecule type" value="Genomic_DNA"/>
</dbReference>
<organism evidence="2 3">
    <name type="scientific">Pleurotus ostreatus (strain PC15)</name>
    <name type="common">Oyster mushroom</name>
    <dbReference type="NCBI Taxonomy" id="1137138"/>
    <lineage>
        <taxon>Eukaryota</taxon>
        <taxon>Fungi</taxon>
        <taxon>Dikarya</taxon>
        <taxon>Basidiomycota</taxon>
        <taxon>Agaricomycotina</taxon>
        <taxon>Agaricomycetes</taxon>
        <taxon>Agaricomycetidae</taxon>
        <taxon>Agaricales</taxon>
        <taxon>Pleurotineae</taxon>
        <taxon>Pleurotaceae</taxon>
        <taxon>Pleurotus</taxon>
    </lineage>
</organism>
<dbReference type="Proteomes" id="UP000027073">
    <property type="component" value="Unassembled WGS sequence"/>
</dbReference>